<feature type="region of interest" description="Disordered" evidence="1">
    <location>
        <begin position="88"/>
        <end position="114"/>
    </location>
</feature>
<dbReference type="AlphaFoldDB" id="A0A182XSH1"/>
<dbReference type="Proteomes" id="UP000076407">
    <property type="component" value="Unassembled WGS sequence"/>
</dbReference>
<name>A0A182XSH1_ANOQN</name>
<sequence>MWPRSGIRYSTTNGTSADIDSCTWLHRGVAFVKEFRYRQAKVSVTGSCISIMTDSSSLSTVEVCASFMLADPASPDAENFTPSLVQEMTTDSPNWDRSRQMRANSIAGMRTTHA</sequence>
<accession>A0A182XSH1</accession>
<evidence type="ECO:0000313" key="2">
    <source>
        <dbReference type="EnsemblMetazoa" id="AQUA014784-PA"/>
    </source>
</evidence>
<dbReference type="VEuPathDB" id="VectorBase:AQUA014784"/>
<protein>
    <submittedName>
        <fullName evidence="2">Uncharacterized protein</fullName>
    </submittedName>
</protein>
<reference evidence="2" key="1">
    <citation type="submission" date="2020-05" db="UniProtKB">
        <authorList>
            <consortium name="EnsemblMetazoa"/>
        </authorList>
    </citation>
    <scope>IDENTIFICATION</scope>
    <source>
        <strain evidence="2">SANGQUA</strain>
    </source>
</reference>
<evidence type="ECO:0000313" key="3">
    <source>
        <dbReference type="Proteomes" id="UP000076407"/>
    </source>
</evidence>
<organism evidence="2 3">
    <name type="scientific">Anopheles quadriannulatus</name>
    <name type="common">Mosquito</name>
    <dbReference type="NCBI Taxonomy" id="34691"/>
    <lineage>
        <taxon>Eukaryota</taxon>
        <taxon>Metazoa</taxon>
        <taxon>Ecdysozoa</taxon>
        <taxon>Arthropoda</taxon>
        <taxon>Hexapoda</taxon>
        <taxon>Insecta</taxon>
        <taxon>Pterygota</taxon>
        <taxon>Neoptera</taxon>
        <taxon>Endopterygota</taxon>
        <taxon>Diptera</taxon>
        <taxon>Nematocera</taxon>
        <taxon>Culicoidea</taxon>
        <taxon>Culicidae</taxon>
        <taxon>Anophelinae</taxon>
        <taxon>Anopheles</taxon>
    </lineage>
</organism>
<dbReference type="EnsemblMetazoa" id="AQUA014784-RA">
    <property type="protein sequence ID" value="AQUA014784-PA"/>
    <property type="gene ID" value="AQUA014784"/>
</dbReference>
<evidence type="ECO:0000256" key="1">
    <source>
        <dbReference type="SAM" id="MobiDB-lite"/>
    </source>
</evidence>
<keyword evidence="3" id="KW-1185">Reference proteome</keyword>
<proteinExistence type="predicted"/>